<dbReference type="PRINTS" id="PR00111">
    <property type="entry name" value="ABHYDROLASE"/>
</dbReference>
<sequence>MQIAIKMLGELQVFHNNLLTPLPSSKLTRALLVYLLLNNRPQRRDYLCTLFWPEAKDARGSLRWSLSKLRAILNNNASESGAEQNIERVVADKDYVSINKTDIDIDLVNLCSRAAQQQHYAGELTELAKQLAMPLLDGLDLHNHPDFQHWLIAQRQQLIQLRSKLLSQIAASAKCSVTDAAKTAPLPARPRQALQLQYQADIRYCAGDDGVKIAYVSTGWGLPLLKPPALLNHLQYDWHAPLWGRIFHQLAGDYQLIRYDDRGSGMSERNIDGVSVDDLAQDLATVVTANNLSQFALLGISNSVALCIDYAARHPEQVSHLILFNGYAAGWCADGDPQLREKMQAIIALAETGWEQDNTAFRQFFSMTFVPDASQHELDWFNEYLLLAANAKNAAALMSAFADWDVRSKLTQIKVPTLVIHSLGDKAVPALSGREIAATIPGAEFIGLDSTSHLLLEYEPSAQQFIDIIHDFISRHQKSVV</sequence>
<evidence type="ECO:0000313" key="2">
    <source>
        <dbReference type="EMBL" id="NRQ42844.1"/>
    </source>
</evidence>
<protein>
    <submittedName>
        <fullName evidence="2">Alpha/beta fold hydrolase</fullName>
    </submittedName>
</protein>
<dbReference type="Pfam" id="PF00561">
    <property type="entry name" value="Abhydrolase_1"/>
    <property type="match status" value="1"/>
</dbReference>
<dbReference type="InterPro" id="IPR036388">
    <property type="entry name" value="WH-like_DNA-bd_sf"/>
</dbReference>
<gene>
    <name evidence="2" type="ORF">HRH59_09800</name>
</gene>
<dbReference type="SUPFAM" id="SSF53474">
    <property type="entry name" value="alpha/beta-Hydrolases"/>
    <property type="match status" value="1"/>
</dbReference>
<dbReference type="PANTHER" id="PTHR43433">
    <property type="entry name" value="HYDROLASE, ALPHA/BETA FOLD FAMILY PROTEIN"/>
    <property type="match status" value="1"/>
</dbReference>
<dbReference type="Gene3D" id="1.10.10.10">
    <property type="entry name" value="Winged helix-like DNA-binding domain superfamily/Winged helix DNA-binding domain"/>
    <property type="match status" value="1"/>
</dbReference>
<keyword evidence="2" id="KW-0378">Hydrolase</keyword>
<accession>A0A7Y5AR98</accession>
<feature type="domain" description="AB hydrolase-1" evidence="1">
    <location>
        <begin position="243"/>
        <end position="460"/>
    </location>
</feature>
<dbReference type="RefSeq" id="WP_173501091.1">
    <property type="nucleotide sequence ID" value="NZ_JABSOD010000008.1"/>
</dbReference>
<dbReference type="InterPro" id="IPR029058">
    <property type="entry name" value="AB_hydrolase_fold"/>
</dbReference>
<comment type="caution">
    <text evidence="2">The sequence shown here is derived from an EMBL/GenBank/DDBJ whole genome shotgun (WGS) entry which is preliminary data.</text>
</comment>
<organism evidence="2 3">
    <name type="scientific">Rheinheimera lutimaris</name>
    <dbReference type="NCBI Taxonomy" id="2740584"/>
    <lineage>
        <taxon>Bacteria</taxon>
        <taxon>Pseudomonadati</taxon>
        <taxon>Pseudomonadota</taxon>
        <taxon>Gammaproteobacteria</taxon>
        <taxon>Chromatiales</taxon>
        <taxon>Chromatiaceae</taxon>
        <taxon>Rheinheimera</taxon>
    </lineage>
</organism>
<evidence type="ECO:0000313" key="3">
    <source>
        <dbReference type="Proteomes" id="UP000523161"/>
    </source>
</evidence>
<dbReference type="PANTHER" id="PTHR43433:SF5">
    <property type="entry name" value="AB HYDROLASE-1 DOMAIN-CONTAINING PROTEIN"/>
    <property type="match status" value="1"/>
</dbReference>
<dbReference type="InterPro" id="IPR050471">
    <property type="entry name" value="AB_hydrolase"/>
</dbReference>
<evidence type="ECO:0000259" key="1">
    <source>
        <dbReference type="Pfam" id="PF00561"/>
    </source>
</evidence>
<name>A0A7Y5AR98_9GAMM</name>
<dbReference type="InterPro" id="IPR000073">
    <property type="entry name" value="AB_hydrolase_1"/>
</dbReference>
<reference evidence="2 3" key="1">
    <citation type="submission" date="2020-06" db="EMBL/GenBank/DDBJ databases">
        <title>Rheinheimera sp. nov., a marine bacterium isolated from coastal.</title>
        <authorList>
            <person name="Yu Q."/>
            <person name="Qi Y."/>
            <person name="Pu J."/>
        </authorList>
    </citation>
    <scope>NUCLEOTIDE SEQUENCE [LARGE SCALE GENOMIC DNA]</scope>
    <source>
        <strain evidence="2 3">YQF-2</strain>
    </source>
</reference>
<keyword evidence="3" id="KW-1185">Reference proteome</keyword>
<proteinExistence type="predicted"/>
<dbReference type="AlphaFoldDB" id="A0A7Y5AR98"/>
<dbReference type="GO" id="GO:0016787">
    <property type="term" value="F:hydrolase activity"/>
    <property type="evidence" value="ECO:0007669"/>
    <property type="project" value="UniProtKB-KW"/>
</dbReference>
<dbReference type="EMBL" id="JABSOD010000008">
    <property type="protein sequence ID" value="NRQ42844.1"/>
    <property type="molecule type" value="Genomic_DNA"/>
</dbReference>
<dbReference type="Proteomes" id="UP000523161">
    <property type="component" value="Unassembled WGS sequence"/>
</dbReference>
<dbReference type="Gene3D" id="3.40.50.1820">
    <property type="entry name" value="alpha/beta hydrolase"/>
    <property type="match status" value="1"/>
</dbReference>